<keyword evidence="10" id="KW-1185">Reference proteome</keyword>
<dbReference type="InterPro" id="IPR004568">
    <property type="entry name" value="Ppantetheine-prot_Trfase_dom"/>
</dbReference>
<evidence type="ECO:0000313" key="10">
    <source>
        <dbReference type="Proteomes" id="UP000320078"/>
    </source>
</evidence>
<evidence type="ECO:0000256" key="2">
    <source>
        <dbReference type="ARBA" id="ARBA00022679"/>
    </source>
</evidence>
<protein>
    <submittedName>
        <fullName evidence="9">Holo-[acyl-carrier-protein] synthase</fullName>
    </submittedName>
</protein>
<evidence type="ECO:0000256" key="1">
    <source>
        <dbReference type="ARBA" id="ARBA00022516"/>
    </source>
</evidence>
<keyword evidence="1" id="KW-0444">Lipid biosynthesis</keyword>
<dbReference type="GO" id="GO:0008897">
    <property type="term" value="F:holo-[acyl-carrier-protein] synthase activity"/>
    <property type="evidence" value="ECO:0007669"/>
    <property type="project" value="InterPro"/>
</dbReference>
<dbReference type="InterPro" id="IPR037143">
    <property type="entry name" value="4-PPantetheinyl_Trfase_dom_sf"/>
</dbReference>
<evidence type="ECO:0000256" key="4">
    <source>
        <dbReference type="ARBA" id="ARBA00022832"/>
    </source>
</evidence>
<evidence type="ECO:0000256" key="5">
    <source>
        <dbReference type="ARBA" id="ARBA00022842"/>
    </source>
</evidence>
<evidence type="ECO:0000256" key="3">
    <source>
        <dbReference type="ARBA" id="ARBA00022723"/>
    </source>
</evidence>
<feature type="domain" description="4'-phosphopantetheinyl transferase" evidence="8">
    <location>
        <begin position="4"/>
        <end position="109"/>
    </location>
</feature>
<keyword evidence="5" id="KW-0460">Magnesium</keyword>
<evidence type="ECO:0000313" key="9">
    <source>
        <dbReference type="EMBL" id="TVY12463.1"/>
    </source>
</evidence>
<keyword evidence="2" id="KW-0808">Transferase</keyword>
<evidence type="ECO:0000259" key="8">
    <source>
        <dbReference type="Pfam" id="PF01648"/>
    </source>
</evidence>
<evidence type="ECO:0000256" key="7">
    <source>
        <dbReference type="ARBA" id="ARBA00023160"/>
    </source>
</evidence>
<gene>
    <name evidence="9" type="primary">acpS</name>
    <name evidence="9" type="ORF">MDPP_0079</name>
</gene>
<dbReference type="Pfam" id="PF01648">
    <property type="entry name" value="ACPS"/>
    <property type="match status" value="1"/>
</dbReference>
<comment type="caution">
    <text evidence="9">The sequence shown here is derived from an EMBL/GenBank/DDBJ whole genome shotgun (WGS) entry which is preliminary data.</text>
</comment>
<keyword evidence="7" id="KW-0275">Fatty acid biosynthesis</keyword>
<organism evidence="9 10">
    <name type="scientific">Candidatus Phytoplasma pini</name>
    <dbReference type="NCBI Taxonomy" id="267362"/>
    <lineage>
        <taxon>Bacteria</taxon>
        <taxon>Bacillati</taxon>
        <taxon>Mycoplasmatota</taxon>
        <taxon>Mollicutes</taxon>
        <taxon>Acholeplasmatales</taxon>
        <taxon>Acholeplasmataceae</taxon>
        <taxon>Candidatus Phytoplasma</taxon>
    </lineage>
</organism>
<dbReference type="RefSeq" id="WP_144658229.1">
    <property type="nucleotide sequence ID" value="NZ_VIAE01000001.1"/>
</dbReference>
<dbReference type="Gene3D" id="3.90.470.20">
    <property type="entry name" value="4'-phosphopantetheinyl transferase domain"/>
    <property type="match status" value="1"/>
</dbReference>
<dbReference type="OrthoDB" id="389495at2"/>
<evidence type="ECO:0000256" key="6">
    <source>
        <dbReference type="ARBA" id="ARBA00023098"/>
    </source>
</evidence>
<accession>A0A559KK05</accession>
<dbReference type="GO" id="GO:0006633">
    <property type="term" value="P:fatty acid biosynthetic process"/>
    <property type="evidence" value="ECO:0007669"/>
    <property type="project" value="UniProtKB-KW"/>
</dbReference>
<dbReference type="InterPro" id="IPR002582">
    <property type="entry name" value="ACPS"/>
</dbReference>
<reference evidence="9 10" key="1">
    <citation type="submission" date="2019-06" db="EMBL/GenBank/DDBJ databases">
        <title>Draft Genome Sequence of Candidatus Phytoplasma pini-Related Strain MDPP: A Resource for Comparative Genomics of Gymnosperm-infecting Phytoplasmas.</title>
        <authorList>
            <person name="Cai W."/>
            <person name="Costanzo S."/>
            <person name="Shao J."/>
            <person name="Zhao Y."/>
            <person name="Davis R."/>
        </authorList>
    </citation>
    <scope>NUCLEOTIDE SEQUENCE [LARGE SCALE GENOMIC DNA]</scope>
    <source>
        <strain evidence="9 10">MDPP</strain>
    </source>
</reference>
<keyword evidence="4" id="KW-0276">Fatty acid metabolism</keyword>
<dbReference type="SUPFAM" id="SSF56214">
    <property type="entry name" value="4'-phosphopantetheinyl transferase"/>
    <property type="match status" value="1"/>
</dbReference>
<sequence>MKNIGIDLVEIYRIKTIGMQKIVNRVLSLKEIDIYQQIRHMEKKYSFLAGRWAAKEAIFKAYQRGDLKNNYRDWSILNDIVSGFPYVENISNPRIMISITHSENYALAFVILF</sequence>
<name>A0A559KK05_9MOLU</name>
<proteinExistence type="predicted"/>
<keyword evidence="6" id="KW-0443">Lipid metabolism</keyword>
<dbReference type="InterPro" id="IPR008278">
    <property type="entry name" value="4-PPantetheinyl_Trfase_dom"/>
</dbReference>
<dbReference type="GO" id="GO:0000287">
    <property type="term" value="F:magnesium ion binding"/>
    <property type="evidence" value="ECO:0007669"/>
    <property type="project" value="InterPro"/>
</dbReference>
<dbReference type="Proteomes" id="UP000320078">
    <property type="component" value="Unassembled WGS sequence"/>
</dbReference>
<dbReference type="AlphaFoldDB" id="A0A559KK05"/>
<dbReference type="NCBIfam" id="TIGR00516">
    <property type="entry name" value="acpS"/>
    <property type="match status" value="1"/>
</dbReference>
<dbReference type="NCBIfam" id="TIGR00556">
    <property type="entry name" value="pantethn_trn"/>
    <property type="match status" value="1"/>
</dbReference>
<dbReference type="EMBL" id="VIAE01000001">
    <property type="protein sequence ID" value="TVY12463.1"/>
    <property type="molecule type" value="Genomic_DNA"/>
</dbReference>
<keyword evidence="3" id="KW-0479">Metal-binding</keyword>